<evidence type="ECO:0000256" key="7">
    <source>
        <dbReference type="ARBA" id="ARBA00023136"/>
    </source>
</evidence>
<keyword evidence="3 10" id="KW-0808">Transferase</keyword>
<dbReference type="SUPFAM" id="SSF53448">
    <property type="entry name" value="Nucleotide-diphospho-sugar transferases"/>
    <property type="match status" value="1"/>
</dbReference>
<dbReference type="Pfam" id="PF00535">
    <property type="entry name" value="Glycos_transf_2"/>
    <property type="match status" value="1"/>
</dbReference>
<keyword evidence="4 8" id="KW-0812">Transmembrane</keyword>
<keyword evidence="7 8" id="KW-0472">Membrane</keyword>
<proteinExistence type="predicted"/>
<reference evidence="10 11" key="1">
    <citation type="submission" date="2019-08" db="EMBL/GenBank/DDBJ databases">
        <title>Genomes of Antarctic Bizionia species.</title>
        <authorList>
            <person name="Bowman J.P."/>
        </authorList>
    </citation>
    <scope>NUCLEOTIDE SEQUENCE [LARGE SCALE GENOMIC DNA]</scope>
    <source>
        <strain evidence="10 11">ADA-4</strain>
    </source>
</reference>
<dbReference type="AlphaFoldDB" id="A0A5D0R8D0"/>
<comment type="caution">
    <text evidence="10">The sequence shown here is derived from an EMBL/GenBank/DDBJ whole genome shotgun (WGS) entry which is preliminary data.</text>
</comment>
<keyword evidence="6 8" id="KW-1133">Transmembrane helix</keyword>
<organism evidence="10 11">
    <name type="scientific">Bizionia myxarmorum</name>
    <dbReference type="NCBI Taxonomy" id="291186"/>
    <lineage>
        <taxon>Bacteria</taxon>
        <taxon>Pseudomonadati</taxon>
        <taxon>Bacteroidota</taxon>
        <taxon>Flavobacteriia</taxon>
        <taxon>Flavobacteriales</taxon>
        <taxon>Flavobacteriaceae</taxon>
        <taxon>Bizionia</taxon>
    </lineage>
</organism>
<dbReference type="Gene3D" id="3.90.550.10">
    <property type="entry name" value="Spore Coat Polysaccharide Biosynthesis Protein SpsA, Chain A"/>
    <property type="match status" value="1"/>
</dbReference>
<dbReference type="RefSeq" id="WP_148404052.1">
    <property type="nucleotide sequence ID" value="NZ_VSKK01000002.1"/>
</dbReference>
<evidence type="ECO:0000256" key="6">
    <source>
        <dbReference type="ARBA" id="ARBA00022989"/>
    </source>
</evidence>
<dbReference type="CDD" id="cd04187">
    <property type="entry name" value="DPM1_like_bac"/>
    <property type="match status" value="1"/>
</dbReference>
<dbReference type="GO" id="GO:0009103">
    <property type="term" value="P:lipopolysaccharide biosynthetic process"/>
    <property type="evidence" value="ECO:0007669"/>
    <property type="project" value="UniProtKB-KW"/>
</dbReference>
<evidence type="ECO:0000256" key="5">
    <source>
        <dbReference type="ARBA" id="ARBA00022985"/>
    </source>
</evidence>
<keyword evidence="5" id="KW-0448">Lipopolysaccharide biosynthesis</keyword>
<evidence type="ECO:0000256" key="3">
    <source>
        <dbReference type="ARBA" id="ARBA00022679"/>
    </source>
</evidence>
<name>A0A5D0R8D0_9FLAO</name>
<evidence type="ECO:0000256" key="4">
    <source>
        <dbReference type="ARBA" id="ARBA00022692"/>
    </source>
</evidence>
<keyword evidence="11" id="KW-1185">Reference proteome</keyword>
<gene>
    <name evidence="10" type="ORF">ES674_10850</name>
</gene>
<feature type="domain" description="Glycosyltransferase 2-like" evidence="9">
    <location>
        <begin position="4"/>
        <end position="149"/>
    </location>
</feature>
<dbReference type="InterPro" id="IPR029044">
    <property type="entry name" value="Nucleotide-diphossugar_trans"/>
</dbReference>
<dbReference type="OrthoDB" id="9807778at2"/>
<dbReference type="GO" id="GO:0005886">
    <property type="term" value="C:plasma membrane"/>
    <property type="evidence" value="ECO:0007669"/>
    <property type="project" value="TreeGrafter"/>
</dbReference>
<dbReference type="EMBL" id="VSKK01000002">
    <property type="protein sequence ID" value="TYB77175.1"/>
    <property type="molecule type" value="Genomic_DNA"/>
</dbReference>
<accession>A0A5D0R8D0</accession>
<dbReference type="InterPro" id="IPR001173">
    <property type="entry name" value="Glyco_trans_2-like"/>
</dbReference>
<dbReference type="Proteomes" id="UP000323720">
    <property type="component" value="Unassembled WGS sequence"/>
</dbReference>
<feature type="transmembrane region" description="Helical" evidence="8">
    <location>
        <begin position="274"/>
        <end position="298"/>
    </location>
</feature>
<evidence type="ECO:0000256" key="2">
    <source>
        <dbReference type="ARBA" id="ARBA00022676"/>
    </source>
</evidence>
<evidence type="ECO:0000256" key="8">
    <source>
        <dbReference type="SAM" id="Phobius"/>
    </source>
</evidence>
<evidence type="ECO:0000256" key="1">
    <source>
        <dbReference type="ARBA" id="ARBA00022475"/>
    </source>
</evidence>
<evidence type="ECO:0000259" key="9">
    <source>
        <dbReference type="Pfam" id="PF00535"/>
    </source>
</evidence>
<keyword evidence="2" id="KW-0328">Glycosyltransferase</keyword>
<dbReference type="PANTHER" id="PTHR48090:SF3">
    <property type="entry name" value="UNDECAPRENYL-PHOSPHATE 4-DEOXY-4-FORMAMIDO-L-ARABINOSE TRANSFERASE"/>
    <property type="match status" value="1"/>
</dbReference>
<dbReference type="PANTHER" id="PTHR48090">
    <property type="entry name" value="UNDECAPRENYL-PHOSPHATE 4-DEOXY-4-FORMAMIDO-L-ARABINOSE TRANSFERASE-RELATED"/>
    <property type="match status" value="1"/>
</dbReference>
<protein>
    <submittedName>
        <fullName evidence="10">Glycosyltransferase</fullName>
    </submittedName>
</protein>
<keyword evidence="1" id="KW-1003">Cell membrane</keyword>
<evidence type="ECO:0000313" key="11">
    <source>
        <dbReference type="Proteomes" id="UP000323720"/>
    </source>
</evidence>
<dbReference type="GO" id="GO:0099621">
    <property type="term" value="F:undecaprenyl-phosphate 4-deoxy-4-formamido-L-arabinose transferase activity"/>
    <property type="evidence" value="ECO:0007669"/>
    <property type="project" value="TreeGrafter"/>
</dbReference>
<dbReference type="InterPro" id="IPR050256">
    <property type="entry name" value="Glycosyltransferase_2"/>
</dbReference>
<sequence>MNISVVIPLLNEKESLNELHDWIANVMQSNHFSYEILFIDDGSTDGSWETIQKLSQKNSAVKGIQFLRNFGKSQALHAGFEKAQGDVIITMDADLQDNPEEIPDLYNMIISEGFDMVSGWKKKRYDSVLSKNMPSKLFNWAARKTSGVKLNDFNCGLKAYHHNVVKNIDVNGEMHRYIPVLAKNAGFSKIGEKVVQHQARKYGETKFGMDRFVHGFLDLITIWFISRFGRQPMHLFGSLGVIMLAIGFVFAIYLGIDKLFLNPYGRLITDKPQFYIALVTMIIGTQFFVAGFLGEIILRTKEDRKRYLIKDNI</sequence>
<feature type="transmembrane region" description="Helical" evidence="8">
    <location>
        <begin position="235"/>
        <end position="254"/>
    </location>
</feature>
<evidence type="ECO:0000313" key="10">
    <source>
        <dbReference type="EMBL" id="TYB77175.1"/>
    </source>
</evidence>